<evidence type="ECO:0000313" key="4">
    <source>
        <dbReference type="Proteomes" id="UP000746612"/>
    </source>
</evidence>
<dbReference type="Proteomes" id="UP000746612">
    <property type="component" value="Unassembled WGS sequence"/>
</dbReference>
<feature type="region of interest" description="Disordered" evidence="1">
    <location>
        <begin position="53"/>
        <end position="147"/>
    </location>
</feature>
<feature type="compositionally biased region" description="Low complexity" evidence="1">
    <location>
        <begin position="73"/>
        <end position="84"/>
    </location>
</feature>
<name>A0A4U9ETF1_GIBZA</name>
<dbReference type="AlphaFoldDB" id="A0A4U9ETF1"/>
<evidence type="ECO:0000313" key="3">
    <source>
        <dbReference type="EMBL" id="VIO53421.1"/>
    </source>
</evidence>
<evidence type="ECO:0000313" key="2">
    <source>
        <dbReference type="EMBL" id="CAG1990932.1"/>
    </source>
</evidence>
<protein>
    <submittedName>
        <fullName evidence="2">Uncharacterized protein</fullName>
    </submittedName>
</protein>
<evidence type="ECO:0000256" key="1">
    <source>
        <dbReference type="SAM" id="MobiDB-lite"/>
    </source>
</evidence>
<organism evidence="2 4">
    <name type="scientific">Gibberella zeae</name>
    <name type="common">Wheat head blight fungus</name>
    <name type="synonym">Fusarium graminearum</name>
    <dbReference type="NCBI Taxonomy" id="5518"/>
    <lineage>
        <taxon>Eukaryota</taxon>
        <taxon>Fungi</taxon>
        <taxon>Dikarya</taxon>
        <taxon>Ascomycota</taxon>
        <taxon>Pezizomycotina</taxon>
        <taxon>Sordariomycetes</taxon>
        <taxon>Hypocreomycetidae</taxon>
        <taxon>Hypocreales</taxon>
        <taxon>Nectriaceae</taxon>
        <taxon>Fusarium</taxon>
    </lineage>
</organism>
<reference evidence="3" key="1">
    <citation type="submission" date="2019-04" db="EMBL/GenBank/DDBJ databases">
        <authorList>
            <person name="Melise S."/>
            <person name="Noan J."/>
            <person name="Okalmin O."/>
        </authorList>
    </citation>
    <scope>NUCLEOTIDE SEQUENCE</scope>
    <source>
        <strain evidence="3">FN9</strain>
    </source>
</reference>
<gene>
    <name evidence="3" type="ORF">FUG_LOCUS89206</name>
    <name evidence="2" type="ORF">MDCFG202_LOCUS335315</name>
</gene>
<feature type="compositionally biased region" description="Basic and acidic residues" evidence="1">
    <location>
        <begin position="129"/>
        <end position="139"/>
    </location>
</feature>
<dbReference type="EMBL" id="CAJPIJ010000148">
    <property type="protein sequence ID" value="CAG1990932.1"/>
    <property type="molecule type" value="Genomic_DNA"/>
</dbReference>
<accession>A0A4U9ETF1</accession>
<sequence>MEGFGLRTWKGTQLALIPSNPWIVRVDYRADSNGGESLDINAFKQMHLPIWRQPENEDGEIQSTSPVDHKQPTSRPMPRSPTTGTKRHRKKSESSDGNIGHDRKRHQGNLEEQDGNGNENNDAYQVDDGGDHQHNDGDQGRGQLDDLDVETEVEFTVTEMKLFKSLGMGI</sequence>
<reference evidence="2" key="2">
    <citation type="submission" date="2021-03" db="EMBL/GenBank/DDBJ databases">
        <authorList>
            <person name="Alouane T."/>
            <person name="Langin T."/>
            <person name="Bonhomme L."/>
        </authorList>
    </citation>
    <scope>NUCLEOTIDE SEQUENCE</scope>
    <source>
        <strain evidence="2">MDC_Fg202</strain>
    </source>
</reference>
<dbReference type="EMBL" id="CAAKMV010000066">
    <property type="protein sequence ID" value="VIO53421.1"/>
    <property type="molecule type" value="Genomic_DNA"/>
</dbReference>
<proteinExistence type="predicted"/>